<protein>
    <submittedName>
        <fullName evidence="1">Uncharacterized protein</fullName>
    </submittedName>
</protein>
<gene>
    <name evidence="1" type="ORF">LREN565_0025</name>
</gene>
<evidence type="ECO:0000313" key="1">
    <source>
        <dbReference type="EMBL" id="SFZ86912.1"/>
    </source>
</evidence>
<reference evidence="1" key="1">
    <citation type="submission" date="2016-11" db="EMBL/GenBank/DDBJ databases">
        <authorList>
            <person name="Jaros S."/>
            <person name="Januszkiewicz K."/>
            <person name="Wedrychowicz H."/>
        </authorList>
    </citation>
    <scope>NUCLEOTIDE SEQUENCE</scope>
    <source>
        <strain evidence="1">ACA-DC 565</strain>
    </source>
</reference>
<name>A0A1K2I3K3_9LACO</name>
<proteinExistence type="predicted"/>
<dbReference type="EMBL" id="LT634362">
    <property type="protein sequence ID" value="SFZ86912.1"/>
    <property type="molecule type" value="Genomic_DNA"/>
</dbReference>
<sequence length="74" mass="8555">MLRNVNVNVNKSCEQVFAQLWITRKGDKQANLGLKVFNRQAACLWITKNTATCFYVKKSAIIAFIDNKARYTER</sequence>
<dbReference type="AlphaFoldDB" id="A0A1K2I3K3"/>
<accession>A0A1K2I3K3</accession>
<organism evidence="1">
    <name type="scientific">Loigolactobacillus rennini</name>
    <dbReference type="NCBI Taxonomy" id="238013"/>
    <lineage>
        <taxon>Bacteria</taxon>
        <taxon>Bacillati</taxon>
        <taxon>Bacillota</taxon>
        <taxon>Bacilli</taxon>
        <taxon>Lactobacillales</taxon>
        <taxon>Lactobacillaceae</taxon>
        <taxon>Loigolactobacillus</taxon>
    </lineage>
</organism>